<evidence type="ECO:0000256" key="2">
    <source>
        <dbReference type="ARBA" id="ARBA00008107"/>
    </source>
</evidence>
<name>A0A2G3PMA5_WILMA</name>
<dbReference type="InterPro" id="IPR026022">
    <property type="entry name" value="PhoU_dom"/>
</dbReference>
<accession>A0A2G3PMA5</accession>
<gene>
    <name evidence="9" type="primary">phoU</name>
    <name evidence="9" type="ORF">CSW57_12040</name>
</gene>
<dbReference type="GO" id="GO:0030643">
    <property type="term" value="P:intracellular phosphate ion homeostasis"/>
    <property type="evidence" value="ECO:0007669"/>
    <property type="project" value="InterPro"/>
</dbReference>
<evidence type="ECO:0000256" key="3">
    <source>
        <dbReference type="ARBA" id="ARBA00011738"/>
    </source>
</evidence>
<evidence type="ECO:0000256" key="5">
    <source>
        <dbReference type="ARBA" id="ARBA00022490"/>
    </source>
</evidence>
<comment type="subunit">
    <text evidence="3 7">Homodimer.</text>
</comment>
<dbReference type="Gene3D" id="1.20.58.220">
    <property type="entry name" value="Phosphate transport system protein phou homolog 2, domain 2"/>
    <property type="match status" value="1"/>
</dbReference>
<evidence type="ECO:0000256" key="4">
    <source>
        <dbReference type="ARBA" id="ARBA00022448"/>
    </source>
</evidence>
<keyword evidence="6 7" id="KW-0592">Phosphate transport</keyword>
<comment type="similarity">
    <text evidence="2 7">Belongs to the PhoU family.</text>
</comment>
<feature type="domain" description="PhoU" evidence="8">
    <location>
        <begin position="16"/>
        <end position="103"/>
    </location>
</feature>
<dbReference type="GO" id="GO:0045936">
    <property type="term" value="P:negative regulation of phosphate metabolic process"/>
    <property type="evidence" value="ECO:0007669"/>
    <property type="project" value="InterPro"/>
</dbReference>
<dbReference type="GO" id="GO:0006817">
    <property type="term" value="P:phosphate ion transport"/>
    <property type="evidence" value="ECO:0007669"/>
    <property type="project" value="UniProtKB-KW"/>
</dbReference>
<evidence type="ECO:0000256" key="1">
    <source>
        <dbReference type="ARBA" id="ARBA00004496"/>
    </source>
</evidence>
<dbReference type="GO" id="GO:0005737">
    <property type="term" value="C:cytoplasm"/>
    <property type="evidence" value="ECO:0007669"/>
    <property type="project" value="UniProtKB-SubCell"/>
</dbReference>
<comment type="caution">
    <text evidence="9">The sequence shown here is derived from an EMBL/GenBank/DDBJ whole genome shotgun (WGS) entry which is preliminary data.</text>
</comment>
<comment type="function">
    <text evidence="7">Plays a role in the regulation of phosphate uptake.</text>
</comment>
<sequence>MRSTFRDQLRDLNTTLSTMATFAGNAVERASHAVLCADLAAAEEVVSSHDDLRALSARAESQAFLLLARQAPVACDLRTVVAATHIIADIDRMGGLAVHIAEAARRRHPASVVPDEVAPYFSEMAQVAVTMSHTVGDVLLTHDPADARRLHDDDDIMDDLHHRLTSTLDDSSWPHGVAAAIDVTLLGRFYERFADHAVLIGRRIVFQVTGELPQPAS</sequence>
<dbReference type="FunFam" id="1.20.58.220:FF:000004">
    <property type="entry name" value="Phosphate-specific transport system accessory protein PhoU"/>
    <property type="match status" value="1"/>
</dbReference>
<dbReference type="EMBL" id="PEBD01000008">
    <property type="protein sequence ID" value="PHV66958.1"/>
    <property type="molecule type" value="Genomic_DNA"/>
</dbReference>
<comment type="subcellular location">
    <subcellularLocation>
        <location evidence="1 7">Cytoplasm</location>
    </subcellularLocation>
</comment>
<evidence type="ECO:0000313" key="9">
    <source>
        <dbReference type="EMBL" id="PHV66958.1"/>
    </source>
</evidence>
<dbReference type="NCBIfam" id="TIGR02135">
    <property type="entry name" value="phoU_full"/>
    <property type="match status" value="1"/>
</dbReference>
<dbReference type="Pfam" id="PF01895">
    <property type="entry name" value="PhoU"/>
    <property type="match status" value="2"/>
</dbReference>
<dbReference type="SUPFAM" id="SSF109755">
    <property type="entry name" value="PhoU-like"/>
    <property type="match status" value="1"/>
</dbReference>
<keyword evidence="5 7" id="KW-0963">Cytoplasm</keyword>
<evidence type="ECO:0000256" key="6">
    <source>
        <dbReference type="ARBA" id="ARBA00022592"/>
    </source>
</evidence>
<evidence type="ECO:0000256" key="7">
    <source>
        <dbReference type="PIRNR" id="PIRNR003107"/>
    </source>
</evidence>
<evidence type="ECO:0000313" key="10">
    <source>
        <dbReference type="Proteomes" id="UP000225108"/>
    </source>
</evidence>
<dbReference type="PANTHER" id="PTHR42930">
    <property type="entry name" value="PHOSPHATE-SPECIFIC TRANSPORT SYSTEM ACCESSORY PROTEIN PHOU"/>
    <property type="match status" value="1"/>
</dbReference>
<keyword evidence="4 7" id="KW-0813">Transport</keyword>
<dbReference type="InterPro" id="IPR028366">
    <property type="entry name" value="PhoU"/>
</dbReference>
<proteinExistence type="inferred from homology"/>
<dbReference type="AlphaFoldDB" id="A0A2G3PMA5"/>
<feature type="domain" description="PhoU" evidence="8">
    <location>
        <begin position="122"/>
        <end position="203"/>
    </location>
</feature>
<organism evidence="9 10">
    <name type="scientific">Williamsia marianensis</name>
    <dbReference type="NCBI Taxonomy" id="85044"/>
    <lineage>
        <taxon>Bacteria</taxon>
        <taxon>Bacillati</taxon>
        <taxon>Actinomycetota</taxon>
        <taxon>Actinomycetes</taxon>
        <taxon>Mycobacteriales</taxon>
        <taxon>Nocardiaceae</taxon>
        <taxon>Williamsia</taxon>
    </lineage>
</organism>
<protein>
    <recommendedName>
        <fullName evidence="7">Phosphate-specific transport system accessory protein PhoU</fullName>
    </recommendedName>
</protein>
<dbReference type="PANTHER" id="PTHR42930:SF3">
    <property type="entry name" value="PHOSPHATE-SPECIFIC TRANSPORT SYSTEM ACCESSORY PROTEIN PHOU"/>
    <property type="match status" value="1"/>
</dbReference>
<dbReference type="PIRSF" id="PIRSF003107">
    <property type="entry name" value="PhoU"/>
    <property type="match status" value="1"/>
</dbReference>
<dbReference type="Proteomes" id="UP000225108">
    <property type="component" value="Unassembled WGS sequence"/>
</dbReference>
<evidence type="ECO:0000259" key="8">
    <source>
        <dbReference type="Pfam" id="PF01895"/>
    </source>
</evidence>
<dbReference type="InterPro" id="IPR038078">
    <property type="entry name" value="PhoU-like_sf"/>
</dbReference>
<reference evidence="9 10" key="1">
    <citation type="submission" date="2017-10" db="EMBL/GenBank/DDBJ databases">
        <title>The draft genome sequence of Williamsia sp. BULT 1.1 isolated from the semi-arid grassland soils from South Africa.</title>
        <authorList>
            <person name="Kabwe M.H."/>
            <person name="Govender N."/>
            <person name="Mutseka Lunga P."/>
            <person name="Vikram S."/>
            <person name="Makhalanyane T.P."/>
        </authorList>
    </citation>
    <scope>NUCLEOTIDE SEQUENCE [LARGE SCALE GENOMIC DNA]</scope>
    <source>
        <strain evidence="9 10">BULT 1.1</strain>
    </source>
</reference>
<dbReference type="RefSeq" id="WP_099382961.1">
    <property type="nucleotide sequence ID" value="NZ_PEBD01000008.1"/>
</dbReference>